<dbReference type="PROSITE" id="PS51257">
    <property type="entry name" value="PROKAR_LIPOPROTEIN"/>
    <property type="match status" value="1"/>
</dbReference>
<feature type="domain" description="Solute-binding protein family 3/N-terminal" evidence="2">
    <location>
        <begin position="48"/>
        <end position="275"/>
    </location>
</feature>
<organism evidence="3 4">
    <name type="scientific">Streptomyces flaveolus</name>
    <dbReference type="NCBI Taxonomy" id="67297"/>
    <lineage>
        <taxon>Bacteria</taxon>
        <taxon>Bacillati</taxon>
        <taxon>Actinomycetota</taxon>
        <taxon>Actinomycetes</taxon>
        <taxon>Kitasatosporales</taxon>
        <taxon>Streptomycetaceae</taxon>
        <taxon>Streptomyces</taxon>
    </lineage>
</organism>
<dbReference type="RefSeq" id="WP_350724042.1">
    <property type="nucleotide sequence ID" value="NZ_JBEPCO010000050.1"/>
</dbReference>
<evidence type="ECO:0000313" key="3">
    <source>
        <dbReference type="EMBL" id="MER6907615.1"/>
    </source>
</evidence>
<dbReference type="PANTHER" id="PTHR35936:SF17">
    <property type="entry name" value="ARGININE-BINDING EXTRACELLULAR PROTEIN ARTP"/>
    <property type="match status" value="1"/>
</dbReference>
<dbReference type="InterPro" id="IPR001638">
    <property type="entry name" value="Solute-binding_3/MltF_N"/>
</dbReference>
<sequence length="287" mass="30200">MRVHRAGPAAALVTAIGMLLTGCADSGSDSATAAAAGTKGGSPFAGKTLTVVVQPDWKPLMWENGKGQETGYFYDLVNEAAKRLGAEVEPVNAEFSAIIPSLQSGKFDVGVGTDATVERQQAVDIVPFLKAGYRFLVRKDAKDIGNTMDALCGLRIATLAGHSIIPPVKEQSRRCTDAGHKPISLLSFPTLAAAQLAVKSSRADATDAYTGEASWIVKADPSMKITGPEINQNFSGFAVSKRTGHADAWARAVNEVINDPSGIYRKILDKYGVGGIAIDRSVVNPAK</sequence>
<dbReference type="PANTHER" id="PTHR35936">
    <property type="entry name" value="MEMBRANE-BOUND LYTIC MUREIN TRANSGLYCOSYLASE F"/>
    <property type="match status" value="1"/>
</dbReference>
<evidence type="ECO:0000313" key="4">
    <source>
        <dbReference type="Proteomes" id="UP001490330"/>
    </source>
</evidence>
<dbReference type="SUPFAM" id="SSF53850">
    <property type="entry name" value="Periplasmic binding protein-like II"/>
    <property type="match status" value="1"/>
</dbReference>
<evidence type="ECO:0000259" key="2">
    <source>
        <dbReference type="SMART" id="SM00062"/>
    </source>
</evidence>
<name>A0ABV1VM82_9ACTN</name>
<keyword evidence="1" id="KW-0732">Signal</keyword>
<keyword evidence="4" id="KW-1185">Reference proteome</keyword>
<comment type="caution">
    <text evidence="3">The sequence shown here is derived from an EMBL/GenBank/DDBJ whole genome shotgun (WGS) entry which is preliminary data.</text>
</comment>
<evidence type="ECO:0000256" key="1">
    <source>
        <dbReference type="ARBA" id="ARBA00022729"/>
    </source>
</evidence>
<reference evidence="3 4" key="1">
    <citation type="submission" date="2024-06" db="EMBL/GenBank/DDBJ databases">
        <title>The Natural Products Discovery Center: Release of the First 8490 Sequenced Strains for Exploring Actinobacteria Biosynthetic Diversity.</title>
        <authorList>
            <person name="Kalkreuter E."/>
            <person name="Kautsar S.A."/>
            <person name="Yang D."/>
            <person name="Bader C.D."/>
            <person name="Teijaro C.N."/>
            <person name="Fluegel L."/>
            <person name="Davis C.M."/>
            <person name="Simpson J.R."/>
            <person name="Lauterbach L."/>
            <person name="Steele A.D."/>
            <person name="Gui C."/>
            <person name="Meng S."/>
            <person name="Li G."/>
            <person name="Viehrig K."/>
            <person name="Ye F."/>
            <person name="Su P."/>
            <person name="Kiefer A.F."/>
            <person name="Nichols A."/>
            <person name="Cepeda A.J."/>
            <person name="Yan W."/>
            <person name="Fan B."/>
            <person name="Jiang Y."/>
            <person name="Adhikari A."/>
            <person name="Zheng C.-J."/>
            <person name="Schuster L."/>
            <person name="Cowan T.M."/>
            <person name="Smanski M.J."/>
            <person name="Chevrette M.G."/>
            <person name="De Carvalho L.P.S."/>
            <person name="Shen B."/>
        </authorList>
    </citation>
    <scope>NUCLEOTIDE SEQUENCE [LARGE SCALE GENOMIC DNA]</scope>
    <source>
        <strain evidence="3 4">NPDC000632</strain>
    </source>
</reference>
<dbReference type="Gene3D" id="3.40.190.10">
    <property type="entry name" value="Periplasmic binding protein-like II"/>
    <property type="match status" value="2"/>
</dbReference>
<dbReference type="SMART" id="SM00062">
    <property type="entry name" value="PBPb"/>
    <property type="match status" value="1"/>
</dbReference>
<proteinExistence type="predicted"/>
<gene>
    <name evidence="3" type="ORF">ABT322_28595</name>
</gene>
<accession>A0ABV1VM82</accession>
<dbReference type="Pfam" id="PF00497">
    <property type="entry name" value="SBP_bac_3"/>
    <property type="match status" value="1"/>
</dbReference>
<protein>
    <submittedName>
        <fullName evidence="3">Transporter substrate-binding domain-containing protein</fullName>
    </submittedName>
</protein>
<dbReference type="Proteomes" id="UP001490330">
    <property type="component" value="Unassembled WGS sequence"/>
</dbReference>
<dbReference type="EMBL" id="JBEPCV010000034">
    <property type="protein sequence ID" value="MER6907615.1"/>
    <property type="molecule type" value="Genomic_DNA"/>
</dbReference>